<dbReference type="PROSITE" id="PS50178">
    <property type="entry name" value="ZF_FYVE"/>
    <property type="match status" value="1"/>
</dbReference>
<comment type="similarity">
    <text evidence="2">Belongs to the VPS27 family.</text>
</comment>
<organism evidence="12 13">
    <name type="scientific">Cladophialophora chaetospira</name>
    <dbReference type="NCBI Taxonomy" id="386627"/>
    <lineage>
        <taxon>Eukaryota</taxon>
        <taxon>Fungi</taxon>
        <taxon>Dikarya</taxon>
        <taxon>Ascomycota</taxon>
        <taxon>Pezizomycotina</taxon>
        <taxon>Eurotiomycetes</taxon>
        <taxon>Chaetothyriomycetidae</taxon>
        <taxon>Chaetothyriales</taxon>
        <taxon>Herpotrichiellaceae</taxon>
        <taxon>Cladophialophora</taxon>
    </lineage>
</organism>
<feature type="domain" description="FYVE-type" evidence="11">
    <location>
        <begin position="644"/>
        <end position="704"/>
    </location>
</feature>
<keyword evidence="9" id="KW-0472">Membrane</keyword>
<comment type="caution">
    <text evidence="12">The sequence shown here is derived from an EMBL/GenBank/DDBJ whole genome shotgun (WGS) entry which is preliminary data.</text>
</comment>
<dbReference type="GO" id="GO:0006623">
    <property type="term" value="P:protein targeting to vacuole"/>
    <property type="evidence" value="ECO:0007669"/>
    <property type="project" value="TreeGrafter"/>
</dbReference>
<dbReference type="GO" id="GO:0010008">
    <property type="term" value="C:endosome membrane"/>
    <property type="evidence" value="ECO:0007669"/>
    <property type="project" value="UniProtKB-SubCell"/>
</dbReference>
<dbReference type="SMART" id="SM00064">
    <property type="entry name" value="FYVE"/>
    <property type="match status" value="1"/>
</dbReference>
<keyword evidence="13" id="KW-1185">Reference proteome</keyword>
<dbReference type="Proteomes" id="UP001172673">
    <property type="component" value="Unassembled WGS sequence"/>
</dbReference>
<evidence type="ECO:0000256" key="1">
    <source>
        <dbReference type="ARBA" id="ARBA00004125"/>
    </source>
</evidence>
<dbReference type="PANTHER" id="PTHR47794">
    <property type="entry name" value="VACUOLAR PROTEIN SORTING-ASSOCIATED PROTEIN 27"/>
    <property type="match status" value="1"/>
</dbReference>
<dbReference type="InterPro" id="IPR017455">
    <property type="entry name" value="Znf_FYVE-rel"/>
</dbReference>
<dbReference type="PANTHER" id="PTHR47794:SF1">
    <property type="entry name" value="VACUOLAR PROTEIN SORTING-ASSOCIATED PROTEIN 27"/>
    <property type="match status" value="1"/>
</dbReference>
<evidence type="ECO:0000256" key="4">
    <source>
        <dbReference type="ARBA" id="ARBA00022723"/>
    </source>
</evidence>
<dbReference type="GO" id="GO:0043130">
    <property type="term" value="F:ubiquitin binding"/>
    <property type="evidence" value="ECO:0007669"/>
    <property type="project" value="TreeGrafter"/>
</dbReference>
<dbReference type="InterPro" id="IPR011011">
    <property type="entry name" value="Znf_FYVE_PHD"/>
</dbReference>
<evidence type="ECO:0000256" key="10">
    <source>
        <dbReference type="PROSITE-ProRule" id="PRU00091"/>
    </source>
</evidence>
<dbReference type="GO" id="GO:0033565">
    <property type="term" value="C:ESCRT-0 complex"/>
    <property type="evidence" value="ECO:0007669"/>
    <property type="project" value="TreeGrafter"/>
</dbReference>
<dbReference type="Pfam" id="PF01363">
    <property type="entry name" value="FYVE"/>
    <property type="match status" value="1"/>
</dbReference>
<dbReference type="EMBL" id="JAPDRK010000004">
    <property type="protein sequence ID" value="KAJ9613325.1"/>
    <property type="molecule type" value="Genomic_DNA"/>
</dbReference>
<dbReference type="Gene3D" id="3.30.40.10">
    <property type="entry name" value="Zinc/RING finger domain, C3HC4 (zinc finger)"/>
    <property type="match status" value="1"/>
</dbReference>
<dbReference type="GO" id="GO:0032266">
    <property type="term" value="F:phosphatidylinositol-3-phosphate binding"/>
    <property type="evidence" value="ECO:0007669"/>
    <property type="project" value="TreeGrafter"/>
</dbReference>
<dbReference type="SUPFAM" id="SSF57903">
    <property type="entry name" value="FYVE/PHD zinc finger"/>
    <property type="match status" value="1"/>
</dbReference>
<dbReference type="GO" id="GO:0008270">
    <property type="term" value="F:zinc ion binding"/>
    <property type="evidence" value="ECO:0007669"/>
    <property type="project" value="UniProtKB-KW"/>
</dbReference>
<name>A0AA39CM42_9EURO</name>
<evidence type="ECO:0000256" key="7">
    <source>
        <dbReference type="ARBA" id="ARBA00022771"/>
    </source>
</evidence>
<keyword evidence="4" id="KW-0479">Metal-binding</keyword>
<keyword evidence="8" id="KW-0862">Zinc</keyword>
<proteinExistence type="inferred from homology"/>
<dbReference type="InterPro" id="IPR013083">
    <property type="entry name" value="Znf_RING/FYVE/PHD"/>
</dbReference>
<evidence type="ECO:0000313" key="13">
    <source>
        <dbReference type="Proteomes" id="UP001172673"/>
    </source>
</evidence>
<dbReference type="GO" id="GO:0043328">
    <property type="term" value="P:protein transport to vacuole involved in ubiquitin-dependent protein catabolic process via the multivesicular body sorting pathway"/>
    <property type="evidence" value="ECO:0007669"/>
    <property type="project" value="TreeGrafter"/>
</dbReference>
<protein>
    <recommendedName>
        <fullName evidence="3">Vacuolar protein sorting-associated protein 27</fullName>
    </recommendedName>
</protein>
<gene>
    <name evidence="12" type="primary">VPS27_1</name>
    <name evidence="12" type="ORF">H2200_003267</name>
</gene>
<dbReference type="InterPro" id="IPR000306">
    <property type="entry name" value="Znf_FYVE"/>
</dbReference>
<dbReference type="FunFam" id="3.30.40.10:FF:000161">
    <property type="entry name" value="Vacuolar protein sorting-associated protein 27"/>
    <property type="match status" value="1"/>
</dbReference>
<evidence type="ECO:0000256" key="3">
    <source>
        <dbReference type="ARBA" id="ARBA00017753"/>
    </source>
</evidence>
<keyword evidence="5" id="KW-0677">Repeat</keyword>
<evidence type="ECO:0000256" key="8">
    <source>
        <dbReference type="ARBA" id="ARBA00022833"/>
    </source>
</evidence>
<evidence type="ECO:0000259" key="11">
    <source>
        <dbReference type="PROSITE" id="PS50178"/>
    </source>
</evidence>
<sequence>MRIASFVAEVKGARKNLDAVARELSSLHLCLGSIKTDDQHGGLSFPAAMRSNIHQIIVNCDVVVQQMNDILIKLSSGRLGRRIQWSLTARDEMNSLRSSLESNKTALEAALTVGTISLLTKQAKHNATQQADISSLRTQVQVISNQAQDIHRQTNMLPDIALEITELRTQLSALSQSGARSNPLLREFQAQIQSHTAILVERVAPSLVESIELPLPKVARATISRKQSDPPPYDKVAEINSGGGGGGAPETGKIPPRYSVSAEGDLVDPNGAIIGTVQDGKPVYFDDTPQAMLFDSSGNDSRSSPQNIQHVKESTWVNSAAPSGVPTTRMSSLPYRQDSIPYRQDSIPYRQDSIPYRQDPIPFMPEPTAEQITKARWICVHVRGNLIPGDFVYKQITWSDSPCKVDICLNESVMALKQRIASLVPKIRFTTQDIVVRTVLWMVDKDPTGKWAEESRYLSPAQTIFSAHNTALSPHQTLYEAGIRYNFSAVLVRGGGRHLINVCVKGAMQYRGDDLYPFMLSVRSHELLYIVKEQTNRGIRAASKPGLGLLEGMELPPHLQYWVGNCNLEENPNSFVPFEGSSFTVYQILPERRLVMPANISVATLEAWYNDEEDWKSDMGWKKHWYAECELSSTMLDNSAPPEWTDSDVCMRCKTSFTLTDRKDHCRNCGNVFDQQCSSKFIPLPHLGIMQPVRVDDGCYDQLLKKSYYSYCS</sequence>
<reference evidence="12" key="1">
    <citation type="submission" date="2022-10" db="EMBL/GenBank/DDBJ databases">
        <title>Culturing micro-colonial fungi from biological soil crusts in the Mojave desert and describing Neophaeococcomyces mojavensis, and introducing the new genera and species Taxawa tesnikishii.</title>
        <authorList>
            <person name="Kurbessoian T."/>
            <person name="Stajich J.E."/>
        </authorList>
    </citation>
    <scope>NUCLEOTIDE SEQUENCE</scope>
    <source>
        <strain evidence="12">TK_41</strain>
    </source>
</reference>
<evidence type="ECO:0000256" key="6">
    <source>
        <dbReference type="ARBA" id="ARBA00022753"/>
    </source>
</evidence>
<evidence type="ECO:0000256" key="9">
    <source>
        <dbReference type="ARBA" id="ARBA00023136"/>
    </source>
</evidence>
<keyword evidence="7 10" id="KW-0863">Zinc-finger</keyword>
<accession>A0AA39CM42</accession>
<evidence type="ECO:0000256" key="5">
    <source>
        <dbReference type="ARBA" id="ARBA00022737"/>
    </source>
</evidence>
<keyword evidence="6" id="KW-0967">Endosome</keyword>
<comment type="subcellular location">
    <subcellularLocation>
        <location evidence="1">Endosome membrane</location>
        <topology evidence="1">Peripheral membrane protein</topology>
        <orientation evidence="1">Cytoplasmic side</orientation>
    </subcellularLocation>
</comment>
<evidence type="ECO:0000256" key="2">
    <source>
        <dbReference type="ARBA" id="ARBA00008597"/>
    </source>
</evidence>
<evidence type="ECO:0000313" key="12">
    <source>
        <dbReference type="EMBL" id="KAJ9613325.1"/>
    </source>
</evidence>
<dbReference type="AlphaFoldDB" id="A0AA39CM42"/>